<dbReference type="OrthoDB" id="9789133at2"/>
<evidence type="ECO:0000313" key="7">
    <source>
        <dbReference type="EMBL" id="RNB89572.1"/>
    </source>
</evidence>
<dbReference type="HAMAP" id="MF_00457">
    <property type="entry name" value="UPF0173"/>
    <property type="match status" value="1"/>
</dbReference>
<evidence type="ECO:0000256" key="5">
    <source>
        <dbReference type="HAMAP-Rule" id="MF_00457"/>
    </source>
</evidence>
<dbReference type="InterPro" id="IPR036866">
    <property type="entry name" value="RibonucZ/Hydroxyglut_hydro"/>
</dbReference>
<dbReference type="Proteomes" id="UP000271031">
    <property type="component" value="Unassembled WGS sequence"/>
</dbReference>
<dbReference type="CDD" id="cd06262">
    <property type="entry name" value="metallo-hydrolase-like_MBL-fold"/>
    <property type="match status" value="1"/>
</dbReference>
<reference evidence="7 8" key="1">
    <citation type="submission" date="2018-10" db="EMBL/GenBank/DDBJ databases">
        <title>Phylogenomics of Brevibacillus.</title>
        <authorList>
            <person name="Dunlap C."/>
        </authorList>
    </citation>
    <scope>NUCLEOTIDE SEQUENCE [LARGE SCALE GENOMIC DNA]</scope>
    <source>
        <strain evidence="7 8">JCM 15716</strain>
    </source>
</reference>
<name>A0A3M8DN98_9BACL</name>
<feature type="domain" description="Metallo-beta-lactamase" evidence="6">
    <location>
        <begin position="8"/>
        <end position="194"/>
    </location>
</feature>
<comment type="catalytic activity">
    <reaction evidence="4">
        <text>3',5'-cyclic UMP + H2O = UMP + H(+)</text>
        <dbReference type="Rhea" id="RHEA:70575"/>
        <dbReference type="ChEBI" id="CHEBI:15377"/>
        <dbReference type="ChEBI" id="CHEBI:15378"/>
        <dbReference type="ChEBI" id="CHEBI:57865"/>
        <dbReference type="ChEBI" id="CHEBI:184387"/>
    </reaction>
    <physiologicalReaction direction="left-to-right" evidence="4">
        <dbReference type="Rhea" id="RHEA:70576"/>
    </physiologicalReaction>
</comment>
<comment type="function">
    <text evidence="3">Counteracts the endogenous Pycsar antiviral defense system. Phosphodiesterase that enables metal-dependent hydrolysis of host cyclic nucleotide Pycsar defense signals such as cCMP and cUMP.</text>
</comment>
<dbReference type="InterPro" id="IPR050114">
    <property type="entry name" value="UPF0173_UPF0282_UlaG_hydrolase"/>
</dbReference>
<dbReference type="SMART" id="SM00849">
    <property type="entry name" value="Lactamase_B"/>
    <property type="match status" value="1"/>
</dbReference>
<dbReference type="PANTHER" id="PTHR43546:SF3">
    <property type="entry name" value="UPF0173 METAL-DEPENDENT HYDROLASE MJ1163"/>
    <property type="match status" value="1"/>
</dbReference>
<gene>
    <name evidence="7" type="ORF">EDM56_10295</name>
</gene>
<dbReference type="RefSeq" id="WP_122917828.1">
    <property type="nucleotide sequence ID" value="NZ_RHHQ01000008.1"/>
</dbReference>
<evidence type="ECO:0000256" key="3">
    <source>
        <dbReference type="ARBA" id="ARBA00034301"/>
    </source>
</evidence>
<keyword evidence="1 5" id="KW-0378">Hydrolase</keyword>
<evidence type="ECO:0000256" key="4">
    <source>
        <dbReference type="ARBA" id="ARBA00048505"/>
    </source>
</evidence>
<keyword evidence="8" id="KW-1185">Reference proteome</keyword>
<dbReference type="Gene3D" id="3.60.15.10">
    <property type="entry name" value="Ribonuclease Z/Hydroxyacylglutathione hydrolase-like"/>
    <property type="match status" value="1"/>
</dbReference>
<dbReference type="EMBL" id="RHHQ01000008">
    <property type="protein sequence ID" value="RNB89572.1"/>
    <property type="molecule type" value="Genomic_DNA"/>
</dbReference>
<dbReference type="AlphaFoldDB" id="A0A3M8DN98"/>
<dbReference type="Pfam" id="PF12706">
    <property type="entry name" value="Lactamase_B_2"/>
    <property type="match status" value="1"/>
</dbReference>
<organism evidence="7 8">
    <name type="scientific">Brevibacillus fluminis</name>
    <dbReference type="NCBI Taxonomy" id="511487"/>
    <lineage>
        <taxon>Bacteria</taxon>
        <taxon>Bacillati</taxon>
        <taxon>Bacillota</taxon>
        <taxon>Bacilli</taxon>
        <taxon>Bacillales</taxon>
        <taxon>Paenibacillaceae</taxon>
        <taxon>Brevibacillus</taxon>
    </lineage>
</organism>
<comment type="similarity">
    <text evidence="5">Belongs to the UPF0173 family.</text>
</comment>
<dbReference type="InterPro" id="IPR001279">
    <property type="entry name" value="Metallo-B-lactamas"/>
</dbReference>
<protein>
    <recommendedName>
        <fullName evidence="5">UPF0173 metal-dependent hydrolase EDM56_10295</fullName>
    </recommendedName>
</protein>
<dbReference type="PANTHER" id="PTHR43546">
    <property type="entry name" value="UPF0173 METAL-DEPENDENT HYDROLASE MJ1163-RELATED"/>
    <property type="match status" value="1"/>
</dbReference>
<evidence type="ECO:0000256" key="2">
    <source>
        <dbReference type="ARBA" id="ARBA00034221"/>
    </source>
</evidence>
<dbReference type="GO" id="GO:0016787">
    <property type="term" value="F:hydrolase activity"/>
    <property type="evidence" value="ECO:0007669"/>
    <property type="project" value="UniProtKB-UniRule"/>
</dbReference>
<evidence type="ECO:0000256" key="1">
    <source>
        <dbReference type="ARBA" id="ARBA00022801"/>
    </source>
</evidence>
<dbReference type="SUPFAM" id="SSF56281">
    <property type="entry name" value="Metallo-hydrolase/oxidoreductase"/>
    <property type="match status" value="1"/>
</dbReference>
<accession>A0A3M8DN98</accession>
<comment type="caution">
    <text evidence="7">The sequence shown here is derived from an EMBL/GenBank/DDBJ whole genome shotgun (WGS) entry which is preliminary data.</text>
</comment>
<proteinExistence type="inferred from homology"/>
<sequence length="231" mass="25005">MIQVTYHGHSTVEIAYNEHRLIIDPFLTGNPVAKAKAQDIKVDYVLLTHGHNDHIQDAVEIAKANDATIIATYELAMYMESQGCKVHSLGIGGSFQFPFGKVKFTLAFHGAGELLPGSSTFQFLGFPAGILLYLGDKTLYHAGDTGLFGDMKLIGELNTIDLAFLPIGDNYTMGPEDALIAAQFLQARAVVPIHYNTFPLLAQDGDAYIRQLQEKGIGGSALTPGESYTIA</sequence>
<comment type="catalytic activity">
    <reaction evidence="2">
        <text>3',5'-cyclic CMP + H2O = CMP + H(+)</text>
        <dbReference type="Rhea" id="RHEA:72675"/>
        <dbReference type="ChEBI" id="CHEBI:15377"/>
        <dbReference type="ChEBI" id="CHEBI:15378"/>
        <dbReference type="ChEBI" id="CHEBI:58003"/>
        <dbReference type="ChEBI" id="CHEBI:60377"/>
    </reaction>
    <physiologicalReaction direction="left-to-right" evidence="2">
        <dbReference type="Rhea" id="RHEA:72676"/>
    </physiologicalReaction>
</comment>
<dbReference type="InterPro" id="IPR022877">
    <property type="entry name" value="UPF0173"/>
</dbReference>
<evidence type="ECO:0000313" key="8">
    <source>
        <dbReference type="Proteomes" id="UP000271031"/>
    </source>
</evidence>
<dbReference type="NCBIfam" id="NF001911">
    <property type="entry name" value="PRK00685.1"/>
    <property type="match status" value="1"/>
</dbReference>
<evidence type="ECO:0000259" key="6">
    <source>
        <dbReference type="SMART" id="SM00849"/>
    </source>
</evidence>